<protein>
    <recommendedName>
        <fullName evidence="3">DGQHR domain protein</fullName>
    </recommendedName>
</protein>
<gene>
    <name evidence="1" type="ordered locus">ACP_3191</name>
</gene>
<proteinExistence type="predicted"/>
<name>C1F5L1_ACIC5</name>
<dbReference type="HOGENOM" id="CLU_741085_0_0_0"/>
<dbReference type="OrthoDB" id="9789139at2"/>
<dbReference type="AlphaFoldDB" id="C1F5L1"/>
<dbReference type="InParanoid" id="C1F5L1"/>
<evidence type="ECO:0000313" key="1">
    <source>
        <dbReference type="EMBL" id="ACO33955.1"/>
    </source>
</evidence>
<evidence type="ECO:0008006" key="3">
    <source>
        <dbReference type="Google" id="ProtNLM"/>
    </source>
</evidence>
<dbReference type="Proteomes" id="UP000002207">
    <property type="component" value="Chromosome"/>
</dbReference>
<keyword evidence="2" id="KW-1185">Reference proteome</keyword>
<dbReference type="EMBL" id="CP001472">
    <property type="protein sequence ID" value="ACO33955.1"/>
    <property type="molecule type" value="Genomic_DNA"/>
</dbReference>
<sequence>MPTFTIPCITVDQRSNQTSPQFAIFAAPAGEIVQWAAIRRRIETNEGTQRALNQSKRAAVKRFLDKDPRNSIPPAITVTLRVEPHQIAVVDTSHNFALITLELPDNVQDQNKPGLIIDGQHRLFGIDAYSHDCLVNVVALLNVDDLETAFQFLVINNKVTPVQPDHIRTLALDYQEGDLSQRLKTARLTLHSNLPYVGIMDTDENSPFRGVLRLLAAGEDPEQRFVPPAAIENAITIIQKKEVPELKSEDALCEFFYAIWGSLKEEEWAELWEPNSKLMTKSGIMAMTSFVTDALIARYDYAGDLDVSDPVKVREQVKLILDYQTAQFWKSEWTIKISDAVVVRTKIVESLTKIYRNMRAGNTWSEEVDLVSL</sequence>
<accession>C1F5L1</accession>
<dbReference type="Pfam" id="PF14072">
    <property type="entry name" value="DndB"/>
    <property type="match status" value="1"/>
</dbReference>
<dbReference type="eggNOG" id="ENOG5032HJK">
    <property type="taxonomic scope" value="Bacteria"/>
</dbReference>
<dbReference type="KEGG" id="aca:ACP_3191"/>
<dbReference type="RefSeq" id="WP_015898234.1">
    <property type="nucleotide sequence ID" value="NC_012483.1"/>
</dbReference>
<reference evidence="1 2" key="1">
    <citation type="journal article" date="2009" name="Appl. Environ. Microbiol.">
        <title>Three genomes from the phylum Acidobacteria provide insight into the lifestyles of these microorganisms in soils.</title>
        <authorList>
            <person name="Ward N.L."/>
            <person name="Challacombe J.F."/>
            <person name="Janssen P.H."/>
            <person name="Henrissat B."/>
            <person name="Coutinho P.M."/>
            <person name="Wu M."/>
            <person name="Xie G."/>
            <person name="Haft D.H."/>
            <person name="Sait M."/>
            <person name="Badger J."/>
            <person name="Barabote R.D."/>
            <person name="Bradley B."/>
            <person name="Brettin T.S."/>
            <person name="Brinkac L.M."/>
            <person name="Bruce D."/>
            <person name="Creasy T."/>
            <person name="Daugherty S.C."/>
            <person name="Davidsen T.M."/>
            <person name="DeBoy R.T."/>
            <person name="Detter J.C."/>
            <person name="Dodson R.J."/>
            <person name="Durkin A.S."/>
            <person name="Ganapathy A."/>
            <person name="Gwinn-Giglio M."/>
            <person name="Han C.S."/>
            <person name="Khouri H."/>
            <person name="Kiss H."/>
            <person name="Kothari S.P."/>
            <person name="Madupu R."/>
            <person name="Nelson K.E."/>
            <person name="Nelson W.C."/>
            <person name="Paulsen I."/>
            <person name="Penn K."/>
            <person name="Ren Q."/>
            <person name="Rosovitz M.J."/>
            <person name="Selengut J.D."/>
            <person name="Shrivastava S."/>
            <person name="Sullivan S.A."/>
            <person name="Tapia R."/>
            <person name="Thompson L.S."/>
            <person name="Watkins K.L."/>
            <person name="Yang Q."/>
            <person name="Yu C."/>
            <person name="Zafar N."/>
            <person name="Zhou L."/>
            <person name="Kuske C.R."/>
        </authorList>
    </citation>
    <scope>NUCLEOTIDE SEQUENCE [LARGE SCALE GENOMIC DNA]</scope>
    <source>
        <strain evidence="2">ATCC 51196 / DSM 11244 / BCRC 80197 / JCM 7670 / NBRC 15755 / NCIMB 13165 / 161</strain>
    </source>
</reference>
<dbReference type="InterPro" id="IPR017601">
    <property type="entry name" value="DGQHR-contain_dom"/>
</dbReference>
<organism evidence="1 2">
    <name type="scientific">Acidobacterium capsulatum (strain ATCC 51196 / DSM 11244 / BCRC 80197 / JCM 7670 / NBRC 15755 / NCIMB 13165 / 161)</name>
    <dbReference type="NCBI Taxonomy" id="240015"/>
    <lineage>
        <taxon>Bacteria</taxon>
        <taxon>Pseudomonadati</taxon>
        <taxon>Acidobacteriota</taxon>
        <taxon>Terriglobia</taxon>
        <taxon>Terriglobales</taxon>
        <taxon>Acidobacteriaceae</taxon>
        <taxon>Acidobacterium</taxon>
    </lineage>
</organism>
<dbReference type="InterPro" id="IPR017642">
    <property type="entry name" value="DNA_S_mod_DndB"/>
</dbReference>
<evidence type="ECO:0000313" key="2">
    <source>
        <dbReference type="Proteomes" id="UP000002207"/>
    </source>
</evidence>
<dbReference type="NCBIfam" id="TIGR03187">
    <property type="entry name" value="DGQHR"/>
    <property type="match status" value="1"/>
</dbReference>